<evidence type="ECO:0000256" key="1">
    <source>
        <dbReference type="SAM" id="MobiDB-lite"/>
    </source>
</evidence>
<sequence length="98" mass="10657">MVRLPSSTAAAILGARSETLERRPGRRKKLVKTLSGVCRRIPHDRVKPAREKKRDEPTADQSRTEADDPADAIGPADGVPMLIGPLDIRTLHKAIVSA</sequence>
<name>A0A1L3FNK5_BRAJP</name>
<reference evidence="2 3" key="1">
    <citation type="submission" date="2016-11" db="EMBL/GenBank/DDBJ databases">
        <title>Complete Genome Sequence of Bradyrhizobium sp. strain J5, an isolated from soybean nodule in Hokkaido.</title>
        <authorList>
            <person name="Kanehara K."/>
        </authorList>
    </citation>
    <scope>NUCLEOTIDE SEQUENCE [LARGE SCALE GENOMIC DNA]</scope>
    <source>
        <strain evidence="2 3">J5</strain>
    </source>
</reference>
<evidence type="ECO:0000313" key="3">
    <source>
        <dbReference type="Proteomes" id="UP000181962"/>
    </source>
</evidence>
<evidence type="ECO:0000313" key="2">
    <source>
        <dbReference type="EMBL" id="APG14917.1"/>
    </source>
</evidence>
<feature type="region of interest" description="Disordered" evidence="1">
    <location>
        <begin position="20"/>
        <end position="79"/>
    </location>
</feature>
<dbReference type="Proteomes" id="UP000181962">
    <property type="component" value="Chromosome"/>
</dbReference>
<accession>A0A1L3FNK5</accession>
<dbReference type="AlphaFoldDB" id="A0A1L3FNK5"/>
<dbReference type="EMBL" id="CP017637">
    <property type="protein sequence ID" value="APG14917.1"/>
    <property type="molecule type" value="Genomic_DNA"/>
</dbReference>
<proteinExistence type="predicted"/>
<organism evidence="2 3">
    <name type="scientific">Bradyrhizobium japonicum</name>
    <dbReference type="NCBI Taxonomy" id="375"/>
    <lineage>
        <taxon>Bacteria</taxon>
        <taxon>Pseudomonadati</taxon>
        <taxon>Pseudomonadota</taxon>
        <taxon>Alphaproteobacteria</taxon>
        <taxon>Hyphomicrobiales</taxon>
        <taxon>Nitrobacteraceae</taxon>
        <taxon>Bradyrhizobium</taxon>
    </lineage>
</organism>
<protein>
    <submittedName>
        <fullName evidence="2">Uncharacterized protein</fullName>
    </submittedName>
</protein>
<feature type="compositionally biased region" description="Basic and acidic residues" evidence="1">
    <location>
        <begin position="41"/>
        <end position="66"/>
    </location>
</feature>
<gene>
    <name evidence="2" type="ORF">BKD09_41980</name>
</gene>